<keyword evidence="3" id="KW-1185">Reference proteome</keyword>
<feature type="signal peptide" evidence="1">
    <location>
        <begin position="1"/>
        <end position="32"/>
    </location>
</feature>
<dbReference type="EMBL" id="CM001475">
    <property type="protein sequence ID" value="EIC28021.1"/>
    <property type="molecule type" value="Genomic_DNA"/>
</dbReference>
<dbReference type="RefSeq" id="WP_005368648.1">
    <property type="nucleotide sequence ID" value="NZ_CM001475.1"/>
</dbReference>
<evidence type="ECO:0000313" key="3">
    <source>
        <dbReference type="Proteomes" id="UP000005090"/>
    </source>
</evidence>
<accession>H8GKL3</accession>
<name>H8GKL3_METAL</name>
<sequence>MKLRSCYRFFSAKTAWLAALLAFSCTFPPVQASDHADPVPPIKLTGLDDGLIGLNGLYGFVDGDRLVVMVNVGRELIDVPNDVAAAMQDTIYKVHFDTHTPATFDNPLMLQRFGGSIAPEAWPNIAPDASITFRLQKNPKGGVSANRIVFQSEPVTTGLSNPGSIQFQAGLFDDPFLFNRFNNKNTVAMIAGIPLSSFADKPRNFVMWATAHRSNGTQFDHVGRAGRTQQPRLDFLNALPPSKHVPAIVEERNKNMMQQSLLKAVLNKEVKDFINRELSTRIQQIFQIRNYDGDIPDVMILNLDRPIGYPNGNVPGDDVARYTCIEGLGECQLWEIASFTDACQPRRTYPDKPLSNAFPYLGEPWTRQISMDEIQRQCQLERDKFNEIVVPGSRLQLKPVAK</sequence>
<dbReference type="STRING" id="686340.Metal_0154"/>
<gene>
    <name evidence="2" type="ORF">Metal_0154</name>
</gene>
<dbReference type="Proteomes" id="UP000005090">
    <property type="component" value="Chromosome"/>
</dbReference>
<dbReference type="HOGENOM" id="CLU_684775_0_0_6"/>
<proteinExistence type="predicted"/>
<organism evidence="2 3">
    <name type="scientific">Methylomicrobium album BG8</name>
    <dbReference type="NCBI Taxonomy" id="686340"/>
    <lineage>
        <taxon>Bacteria</taxon>
        <taxon>Pseudomonadati</taxon>
        <taxon>Pseudomonadota</taxon>
        <taxon>Gammaproteobacteria</taxon>
        <taxon>Methylococcales</taxon>
        <taxon>Methylococcaceae</taxon>
        <taxon>Methylomicrobium</taxon>
    </lineage>
</organism>
<dbReference type="PROSITE" id="PS51257">
    <property type="entry name" value="PROKAR_LIPOPROTEIN"/>
    <property type="match status" value="1"/>
</dbReference>
<reference evidence="2 3" key="1">
    <citation type="journal article" date="2013" name="Genome Announc.">
        <title>Genome Sequence of the Obligate Gammaproteobacterial Methanotroph Methylomicrobium album Strain BG8.</title>
        <authorList>
            <person name="Kits K.D."/>
            <person name="Kalyuzhnaya M.G."/>
            <person name="Klotz M.G."/>
            <person name="Jetten M.S."/>
            <person name="Op den Camp H.J."/>
            <person name="Vuilleumier S."/>
            <person name="Bringel F."/>
            <person name="Dispirito A.A."/>
            <person name="Murrell J.C."/>
            <person name="Bruce D."/>
            <person name="Cheng J.F."/>
            <person name="Copeland A."/>
            <person name="Goodwin L."/>
            <person name="Hauser L."/>
            <person name="Lajus A."/>
            <person name="Land M.L."/>
            <person name="Lapidus A."/>
            <person name="Lucas S."/>
            <person name="Medigue C."/>
            <person name="Pitluck S."/>
            <person name="Woyke T."/>
            <person name="Zeytun A."/>
            <person name="Stein L.Y."/>
        </authorList>
    </citation>
    <scope>NUCLEOTIDE SEQUENCE [LARGE SCALE GENOMIC DNA]</scope>
    <source>
        <strain evidence="2 3">BG8</strain>
    </source>
</reference>
<dbReference type="AlphaFoldDB" id="H8GKL3"/>
<protein>
    <recommendedName>
        <fullName evidence="4">Secreted protein</fullName>
    </recommendedName>
</protein>
<evidence type="ECO:0008006" key="4">
    <source>
        <dbReference type="Google" id="ProtNLM"/>
    </source>
</evidence>
<evidence type="ECO:0000313" key="2">
    <source>
        <dbReference type="EMBL" id="EIC28021.1"/>
    </source>
</evidence>
<evidence type="ECO:0000256" key="1">
    <source>
        <dbReference type="SAM" id="SignalP"/>
    </source>
</evidence>
<keyword evidence="1" id="KW-0732">Signal</keyword>
<dbReference type="eggNOG" id="ENOG502ZBGD">
    <property type="taxonomic scope" value="Bacteria"/>
</dbReference>
<feature type="chain" id="PRO_5003612017" description="Secreted protein" evidence="1">
    <location>
        <begin position="33"/>
        <end position="402"/>
    </location>
</feature>